<dbReference type="InterPro" id="IPR014710">
    <property type="entry name" value="RmlC-like_jellyroll"/>
</dbReference>
<feature type="domain" description="Cupin type-2" evidence="4">
    <location>
        <begin position="86"/>
        <end position="145"/>
    </location>
</feature>
<reference evidence="6" key="1">
    <citation type="journal article" date="2019" name="Int. J. Syst. Evol. Microbiol.">
        <title>The Global Catalogue of Microorganisms (GCM) 10K type strain sequencing project: providing services to taxonomists for standard genome sequencing and annotation.</title>
        <authorList>
            <consortium name="The Broad Institute Genomics Platform"/>
            <consortium name="The Broad Institute Genome Sequencing Center for Infectious Disease"/>
            <person name="Wu L."/>
            <person name="Ma J."/>
        </authorList>
    </citation>
    <scope>NUCLEOTIDE SEQUENCE [LARGE SCALE GENOMIC DNA]</scope>
    <source>
        <strain evidence="6">CGMCC 4.7093</strain>
    </source>
</reference>
<evidence type="ECO:0000256" key="1">
    <source>
        <dbReference type="ARBA" id="ARBA00022964"/>
    </source>
</evidence>
<name>A0ABV9YQK9_9PSEU</name>
<evidence type="ECO:0000256" key="3">
    <source>
        <dbReference type="SAM" id="MobiDB-lite"/>
    </source>
</evidence>
<dbReference type="RefSeq" id="WP_378036992.1">
    <property type="nucleotide sequence ID" value="NZ_JBHSIV010000015.1"/>
</dbReference>
<dbReference type="PANTHER" id="PTHR41517:SF1">
    <property type="entry name" value="CUPIN"/>
    <property type="match status" value="1"/>
</dbReference>
<sequence>MTTIDVAPAADLRPDEVALQDAGGTLRGTMRSWAPVKISKERIDAEIDRLAACPTPPGGRRVSLLVHPESTGPGPGLAPGIQVAIEVLTPGERTTPVRQNAGTVQIGIRGRGVVAVAGTEHVLEVFDVASVPAMKPHEFRNTGDDLWVRLSYSNAPLLAKLGVHYVEELTSSAPVARPDDEAGAGSGRGTAPDLPIGTEGARLRGYEHIVDSEVVQNAPLHWPWAEVSQHLTSEVGDGKRPILAYYNPATERRCGATHNFFVTAMVVPPGKPSANVERGHRHTSVAINYHVRGTGHSVVDGRRIDWKAGDLLLSAPGWAEHTHHWGPDGLAAFTVQDHPQQIGMESLVWQEEIDGPVLALGSEAGQTGYIGPREAG</sequence>
<organism evidence="5 6">
    <name type="scientific">Actinomycetospora atypica</name>
    <dbReference type="NCBI Taxonomy" id="1290095"/>
    <lineage>
        <taxon>Bacteria</taxon>
        <taxon>Bacillati</taxon>
        <taxon>Actinomycetota</taxon>
        <taxon>Actinomycetes</taxon>
        <taxon>Pseudonocardiales</taxon>
        <taxon>Pseudonocardiaceae</taxon>
        <taxon>Actinomycetospora</taxon>
    </lineage>
</organism>
<keyword evidence="2" id="KW-0560">Oxidoreductase</keyword>
<dbReference type="Gene3D" id="2.60.120.10">
    <property type="entry name" value="Jelly Rolls"/>
    <property type="match status" value="2"/>
</dbReference>
<accession>A0ABV9YQK9</accession>
<dbReference type="InterPro" id="IPR047183">
    <property type="entry name" value="GDO-like"/>
</dbReference>
<keyword evidence="1" id="KW-0223">Dioxygenase</keyword>
<protein>
    <submittedName>
        <fullName evidence="5">Cupin domain-containing protein</fullName>
    </submittedName>
</protein>
<evidence type="ECO:0000256" key="2">
    <source>
        <dbReference type="ARBA" id="ARBA00023002"/>
    </source>
</evidence>
<feature type="region of interest" description="Disordered" evidence="3">
    <location>
        <begin position="174"/>
        <end position="196"/>
    </location>
</feature>
<dbReference type="PANTHER" id="PTHR41517">
    <property type="entry name" value="1,2-DIOXYGENASE PROTEIN-RELATED"/>
    <property type="match status" value="1"/>
</dbReference>
<dbReference type="EMBL" id="JBHSIV010000015">
    <property type="protein sequence ID" value="MFC5063644.1"/>
    <property type="molecule type" value="Genomic_DNA"/>
</dbReference>
<dbReference type="SUPFAM" id="SSF51182">
    <property type="entry name" value="RmlC-like cupins"/>
    <property type="match status" value="1"/>
</dbReference>
<dbReference type="InterPro" id="IPR011051">
    <property type="entry name" value="RmlC_Cupin_sf"/>
</dbReference>
<dbReference type="Proteomes" id="UP001595947">
    <property type="component" value="Unassembled WGS sequence"/>
</dbReference>
<comment type="caution">
    <text evidence="5">The sequence shown here is derived from an EMBL/GenBank/DDBJ whole genome shotgun (WGS) entry which is preliminary data.</text>
</comment>
<dbReference type="Pfam" id="PF07883">
    <property type="entry name" value="Cupin_2"/>
    <property type="match status" value="1"/>
</dbReference>
<keyword evidence="6" id="KW-1185">Reference proteome</keyword>
<proteinExistence type="predicted"/>
<evidence type="ECO:0000259" key="4">
    <source>
        <dbReference type="Pfam" id="PF07883"/>
    </source>
</evidence>
<evidence type="ECO:0000313" key="6">
    <source>
        <dbReference type="Proteomes" id="UP001595947"/>
    </source>
</evidence>
<gene>
    <name evidence="5" type="ORF">ACFPBZ_15585</name>
</gene>
<dbReference type="InterPro" id="IPR013096">
    <property type="entry name" value="Cupin_2"/>
</dbReference>
<evidence type="ECO:0000313" key="5">
    <source>
        <dbReference type="EMBL" id="MFC5063644.1"/>
    </source>
</evidence>